<evidence type="ECO:0000313" key="1">
    <source>
        <dbReference type="EMBL" id="KAG6948369.1"/>
    </source>
</evidence>
<name>A0A8J5IAQ7_9STRA</name>
<proteinExistence type="predicted"/>
<protein>
    <submittedName>
        <fullName evidence="1">Uncharacterized protein</fullName>
    </submittedName>
</protein>
<sequence length="50" mass="5734">MARYSRTDRLVVARPIPCREKILLLSYVESSRYRSTIFSIPSTLTLQGST</sequence>
<gene>
    <name evidence="1" type="ORF">JG688_00015128</name>
</gene>
<evidence type="ECO:0000313" key="2">
    <source>
        <dbReference type="Proteomes" id="UP000709295"/>
    </source>
</evidence>
<reference evidence="1" key="1">
    <citation type="submission" date="2021-01" db="EMBL/GenBank/DDBJ databases">
        <title>Phytophthora aleatoria, a newly-described species from Pinus radiata is distinct from Phytophthora cactorum isolates based on comparative genomics.</title>
        <authorList>
            <person name="Mcdougal R."/>
            <person name="Panda P."/>
            <person name="Williams N."/>
            <person name="Studholme D.J."/>
        </authorList>
    </citation>
    <scope>NUCLEOTIDE SEQUENCE</scope>
    <source>
        <strain evidence="1">NZFS 4037</strain>
    </source>
</reference>
<organism evidence="1 2">
    <name type="scientific">Phytophthora aleatoria</name>
    <dbReference type="NCBI Taxonomy" id="2496075"/>
    <lineage>
        <taxon>Eukaryota</taxon>
        <taxon>Sar</taxon>
        <taxon>Stramenopiles</taxon>
        <taxon>Oomycota</taxon>
        <taxon>Peronosporomycetes</taxon>
        <taxon>Peronosporales</taxon>
        <taxon>Peronosporaceae</taxon>
        <taxon>Phytophthora</taxon>
    </lineage>
</organism>
<comment type="caution">
    <text evidence="1">The sequence shown here is derived from an EMBL/GenBank/DDBJ whole genome shotgun (WGS) entry which is preliminary data.</text>
</comment>
<dbReference type="EMBL" id="JAENGY010001571">
    <property type="protein sequence ID" value="KAG6948369.1"/>
    <property type="molecule type" value="Genomic_DNA"/>
</dbReference>
<accession>A0A8J5IAQ7</accession>
<dbReference type="Proteomes" id="UP000709295">
    <property type="component" value="Unassembled WGS sequence"/>
</dbReference>
<dbReference type="AlphaFoldDB" id="A0A8J5IAQ7"/>
<keyword evidence="2" id="KW-1185">Reference proteome</keyword>
<feature type="non-terminal residue" evidence="1">
    <location>
        <position position="50"/>
    </location>
</feature>